<feature type="region of interest" description="Disordered" evidence="1">
    <location>
        <begin position="88"/>
        <end position="119"/>
    </location>
</feature>
<reference evidence="2" key="2">
    <citation type="submission" date="2025-09" db="UniProtKB">
        <authorList>
            <consortium name="Ensembl"/>
        </authorList>
    </citation>
    <scope>IDENTIFICATION</scope>
</reference>
<reference evidence="2" key="1">
    <citation type="submission" date="2025-08" db="UniProtKB">
        <authorList>
            <consortium name="Ensembl"/>
        </authorList>
    </citation>
    <scope>IDENTIFICATION</scope>
</reference>
<sequence>MNDTSVQSWEINEKTKQNKTNYYWKSPFPGRTLLLQFVLSTLQITAEKVSVSFCWLSFALVAIEAERTSELKRIARIEFQSALRQQAASDLHGTRIGARRPLPPSKHKLMPNTPRAPSA</sequence>
<keyword evidence="3" id="KW-1185">Reference proteome</keyword>
<dbReference type="AlphaFoldDB" id="A0A8B9BHT6"/>
<accession>A0A8B9BHT6</accession>
<evidence type="ECO:0000256" key="1">
    <source>
        <dbReference type="SAM" id="MobiDB-lite"/>
    </source>
</evidence>
<proteinExistence type="predicted"/>
<organism evidence="2 3">
    <name type="scientific">Anser brachyrhynchus</name>
    <name type="common">Pink-footed goose</name>
    <dbReference type="NCBI Taxonomy" id="132585"/>
    <lineage>
        <taxon>Eukaryota</taxon>
        <taxon>Metazoa</taxon>
        <taxon>Chordata</taxon>
        <taxon>Craniata</taxon>
        <taxon>Vertebrata</taxon>
        <taxon>Euteleostomi</taxon>
        <taxon>Archelosauria</taxon>
        <taxon>Archosauria</taxon>
        <taxon>Dinosauria</taxon>
        <taxon>Saurischia</taxon>
        <taxon>Theropoda</taxon>
        <taxon>Coelurosauria</taxon>
        <taxon>Aves</taxon>
        <taxon>Neognathae</taxon>
        <taxon>Galloanserae</taxon>
        <taxon>Anseriformes</taxon>
        <taxon>Anatidae</taxon>
        <taxon>Anserinae</taxon>
        <taxon>Anser</taxon>
    </lineage>
</organism>
<evidence type="ECO:0000313" key="2">
    <source>
        <dbReference type="Ensembl" id="ENSABRP00000004199.1"/>
    </source>
</evidence>
<dbReference type="Ensembl" id="ENSABRT00000005973.1">
    <property type="protein sequence ID" value="ENSABRP00000004199.1"/>
    <property type="gene ID" value="ENSABRG00000003876.1"/>
</dbReference>
<dbReference type="Proteomes" id="UP000694426">
    <property type="component" value="Unplaced"/>
</dbReference>
<name>A0A8B9BHT6_9AVES</name>
<evidence type="ECO:0000313" key="3">
    <source>
        <dbReference type="Proteomes" id="UP000694426"/>
    </source>
</evidence>
<dbReference type="GeneTree" id="ENSGT00960000189615"/>
<protein>
    <submittedName>
        <fullName evidence="2">Uncharacterized protein</fullName>
    </submittedName>
</protein>